<feature type="compositionally biased region" description="Low complexity" evidence="1">
    <location>
        <begin position="31"/>
        <end position="45"/>
    </location>
</feature>
<protein>
    <submittedName>
        <fullName evidence="4">PDZ domain-containing protein</fullName>
    </submittedName>
</protein>
<comment type="caution">
    <text evidence="4">The sequence shown here is derived from an EMBL/GenBank/DDBJ whole genome shotgun (WGS) entry which is preliminary data.</text>
</comment>
<feature type="domain" description="PDZ" evidence="3">
    <location>
        <begin position="142"/>
        <end position="177"/>
    </location>
</feature>
<dbReference type="GO" id="GO:0008236">
    <property type="term" value="F:serine-type peptidase activity"/>
    <property type="evidence" value="ECO:0007669"/>
    <property type="project" value="InterPro"/>
</dbReference>
<name>A0A6I4UW98_9SPHN</name>
<dbReference type="InterPro" id="IPR005151">
    <property type="entry name" value="Tail-specific_protease"/>
</dbReference>
<dbReference type="SUPFAM" id="SSF52096">
    <property type="entry name" value="ClpP/crotonase"/>
    <property type="match status" value="1"/>
</dbReference>
<dbReference type="SUPFAM" id="SSF50156">
    <property type="entry name" value="PDZ domain-like"/>
    <property type="match status" value="1"/>
</dbReference>
<dbReference type="Gene3D" id="3.90.226.10">
    <property type="entry name" value="2-enoyl-CoA Hydratase, Chain A, domain 1"/>
    <property type="match status" value="1"/>
</dbReference>
<dbReference type="InterPro" id="IPR041489">
    <property type="entry name" value="PDZ_6"/>
</dbReference>
<dbReference type="InterPro" id="IPR001478">
    <property type="entry name" value="PDZ"/>
</dbReference>
<dbReference type="InterPro" id="IPR036034">
    <property type="entry name" value="PDZ_sf"/>
</dbReference>
<feature type="chain" id="PRO_5026161146" evidence="2">
    <location>
        <begin position="22"/>
        <end position="414"/>
    </location>
</feature>
<evidence type="ECO:0000313" key="5">
    <source>
        <dbReference type="Proteomes" id="UP000469159"/>
    </source>
</evidence>
<proteinExistence type="predicted"/>
<keyword evidence="2" id="KW-0732">Signal</keyword>
<dbReference type="EMBL" id="WTYK01000003">
    <property type="protein sequence ID" value="MXP41285.1"/>
    <property type="molecule type" value="Genomic_DNA"/>
</dbReference>
<dbReference type="RefSeq" id="WP_160746146.1">
    <property type="nucleotide sequence ID" value="NZ_WTYK01000003.1"/>
</dbReference>
<dbReference type="Pfam" id="PF17820">
    <property type="entry name" value="PDZ_6"/>
    <property type="match status" value="1"/>
</dbReference>
<dbReference type="AlphaFoldDB" id="A0A6I4UW98"/>
<keyword evidence="5" id="KW-1185">Reference proteome</keyword>
<sequence>MHRSLLLLNITALLVGCTTLADESPASVPDASSEAGAARSSEVEAPQAASFREDARAIGPLIDRTYAYLDRLDTASLPVSEKLLREAEQVSDRRSLLRHAERLLLTLSDHHAITGSSLADSWAVVPSYADLWIVESSGVYSVDAVRSGSPAQGAGIKPGDRIVGVDGMPIQDAVSAFWADLGLPVTSERAAFAARILAAGRRDRSRLIEVQDRGAARLVELPSLYSMRREERPPVTVTEQHGSLVIRFNDALGETATIAAFDAAMAGVRPGQPVVIDLTDTPGGGNTTVARAILGWFVDRPRAYQVHSLPAEQLATGIPRQWIEQVLPRAGKHHAGPVRVLVGRWTGSMGEGLAIGFDAIGAEVTGQRMAGLLRAIYDHRLEHSGLVIKLPTERLMHVDGTPREQFVPDVADRQ</sequence>
<organism evidence="4 5">
    <name type="scientific">Croceibacterium soli</name>
    <dbReference type="NCBI Taxonomy" id="1739690"/>
    <lineage>
        <taxon>Bacteria</taxon>
        <taxon>Pseudomonadati</taxon>
        <taxon>Pseudomonadota</taxon>
        <taxon>Alphaproteobacteria</taxon>
        <taxon>Sphingomonadales</taxon>
        <taxon>Erythrobacteraceae</taxon>
        <taxon>Croceibacterium</taxon>
    </lineage>
</organism>
<accession>A0A6I4UW98</accession>
<dbReference type="PROSITE" id="PS51257">
    <property type="entry name" value="PROKAR_LIPOPROTEIN"/>
    <property type="match status" value="1"/>
</dbReference>
<dbReference type="PROSITE" id="PS50106">
    <property type="entry name" value="PDZ"/>
    <property type="match status" value="1"/>
</dbReference>
<evidence type="ECO:0000313" key="4">
    <source>
        <dbReference type="EMBL" id="MXP41285.1"/>
    </source>
</evidence>
<reference evidence="4 5" key="1">
    <citation type="submission" date="2019-12" db="EMBL/GenBank/DDBJ databases">
        <title>Genomic-based taxomic classification of the family Erythrobacteraceae.</title>
        <authorList>
            <person name="Xu L."/>
        </authorList>
    </citation>
    <scope>NUCLEOTIDE SEQUENCE [LARGE SCALE GENOMIC DNA]</scope>
    <source>
        <strain evidence="4 5">MCCC 1K02066</strain>
    </source>
</reference>
<feature type="region of interest" description="Disordered" evidence="1">
    <location>
        <begin position="25"/>
        <end position="48"/>
    </location>
</feature>
<dbReference type="InterPro" id="IPR029045">
    <property type="entry name" value="ClpP/crotonase-like_dom_sf"/>
</dbReference>
<dbReference type="GO" id="GO:0006508">
    <property type="term" value="P:proteolysis"/>
    <property type="evidence" value="ECO:0007669"/>
    <property type="project" value="InterPro"/>
</dbReference>
<feature type="signal peptide" evidence="2">
    <location>
        <begin position="1"/>
        <end position="21"/>
    </location>
</feature>
<evidence type="ECO:0000256" key="2">
    <source>
        <dbReference type="SAM" id="SignalP"/>
    </source>
</evidence>
<gene>
    <name evidence="4" type="ORF">GRI75_06480</name>
</gene>
<dbReference type="Pfam" id="PF03572">
    <property type="entry name" value="Peptidase_S41"/>
    <property type="match status" value="1"/>
</dbReference>
<dbReference type="Gene3D" id="2.30.42.10">
    <property type="match status" value="1"/>
</dbReference>
<evidence type="ECO:0000256" key="1">
    <source>
        <dbReference type="SAM" id="MobiDB-lite"/>
    </source>
</evidence>
<evidence type="ECO:0000259" key="3">
    <source>
        <dbReference type="PROSITE" id="PS50106"/>
    </source>
</evidence>
<dbReference type="OrthoDB" id="9812068at2"/>
<dbReference type="Proteomes" id="UP000469159">
    <property type="component" value="Unassembled WGS sequence"/>
</dbReference>